<proteinExistence type="predicted"/>
<name>A0ABM6M4P5_9SPHN</name>
<dbReference type="RefSeq" id="WP_054135748.1">
    <property type="nucleotide sequence ID" value="NZ_CP020083.1"/>
</dbReference>
<reference evidence="2 3" key="1">
    <citation type="submission" date="2017-03" db="EMBL/GenBank/DDBJ databases">
        <title>Complete genome sequence of Blastomonas fulva degrading microcsystin LR.</title>
        <authorList>
            <person name="Lee H.-g."/>
            <person name="Jin L."/>
            <person name="oh H.-M."/>
        </authorList>
    </citation>
    <scope>NUCLEOTIDE SEQUENCE [LARGE SCALE GENOMIC DNA]</scope>
    <source>
        <strain evidence="2 3">T2</strain>
    </source>
</reference>
<organism evidence="2 3">
    <name type="scientific">Blastomonas fulva</name>
    <dbReference type="NCBI Taxonomy" id="1550728"/>
    <lineage>
        <taxon>Bacteria</taxon>
        <taxon>Pseudomonadati</taxon>
        <taxon>Pseudomonadota</taxon>
        <taxon>Alphaproteobacteria</taxon>
        <taxon>Sphingomonadales</taxon>
        <taxon>Sphingomonadaceae</taxon>
        <taxon>Blastomonas</taxon>
    </lineage>
</organism>
<accession>A0ABM6M4P5</accession>
<dbReference type="InterPro" id="IPR017495">
    <property type="entry name" value="PuhC"/>
</dbReference>
<dbReference type="NCBIfam" id="TIGR03054">
    <property type="entry name" value="photo_alph_chp1"/>
    <property type="match status" value="1"/>
</dbReference>
<dbReference type="GeneID" id="303484824"/>
<evidence type="ECO:0008006" key="4">
    <source>
        <dbReference type="Google" id="ProtNLM"/>
    </source>
</evidence>
<dbReference type="EMBL" id="CP020083">
    <property type="protein sequence ID" value="ASR50814.1"/>
    <property type="molecule type" value="Genomic_DNA"/>
</dbReference>
<evidence type="ECO:0000313" key="2">
    <source>
        <dbReference type="EMBL" id="ASR50814.1"/>
    </source>
</evidence>
<feature type="compositionally biased region" description="Polar residues" evidence="1">
    <location>
        <begin position="1"/>
        <end position="16"/>
    </location>
</feature>
<sequence length="169" mass="17630">MTTAPHSAPSAANNYNGHGHSHENTVPKGALVMACGVVLVTLALTSATQLGWIAPSPSASEVRSAEAATALSSRVLQFADGPKGTVVVTDATSGATVHVYGEEGSGFIRGVLRGMGRERQKRSIPMLAPYELNHWSDGSLSLTDTATNRIVELGAFGPTNRTTFEALLK</sequence>
<dbReference type="Proteomes" id="UP000258016">
    <property type="component" value="Chromosome"/>
</dbReference>
<feature type="region of interest" description="Disordered" evidence="1">
    <location>
        <begin position="1"/>
        <end position="21"/>
    </location>
</feature>
<protein>
    <recommendedName>
        <fullName evidence="4">Phosphonoacetaldehyde methylase</fullName>
    </recommendedName>
</protein>
<keyword evidence="3" id="KW-1185">Reference proteome</keyword>
<evidence type="ECO:0000256" key="1">
    <source>
        <dbReference type="SAM" id="MobiDB-lite"/>
    </source>
</evidence>
<evidence type="ECO:0000313" key="3">
    <source>
        <dbReference type="Proteomes" id="UP000258016"/>
    </source>
</evidence>
<gene>
    <name evidence="2" type="ORF">B5J99_04450</name>
</gene>